<protein>
    <submittedName>
        <fullName evidence="1">Uncharacterized protein</fullName>
    </submittedName>
</protein>
<name>A0A2I0KG42_PUNGR</name>
<organism evidence="1 2">
    <name type="scientific">Punica granatum</name>
    <name type="common">Pomegranate</name>
    <dbReference type="NCBI Taxonomy" id="22663"/>
    <lineage>
        <taxon>Eukaryota</taxon>
        <taxon>Viridiplantae</taxon>
        <taxon>Streptophyta</taxon>
        <taxon>Embryophyta</taxon>
        <taxon>Tracheophyta</taxon>
        <taxon>Spermatophyta</taxon>
        <taxon>Magnoliopsida</taxon>
        <taxon>eudicotyledons</taxon>
        <taxon>Gunneridae</taxon>
        <taxon>Pentapetalae</taxon>
        <taxon>rosids</taxon>
        <taxon>malvids</taxon>
        <taxon>Myrtales</taxon>
        <taxon>Lythraceae</taxon>
        <taxon>Punica</taxon>
    </lineage>
</organism>
<comment type="caution">
    <text evidence="1">The sequence shown here is derived from an EMBL/GenBank/DDBJ whole genome shotgun (WGS) entry which is preliminary data.</text>
</comment>
<keyword evidence="2" id="KW-1185">Reference proteome</keyword>
<reference evidence="1 2" key="1">
    <citation type="submission" date="2017-11" db="EMBL/GenBank/DDBJ databases">
        <title>De-novo sequencing of pomegranate (Punica granatum L.) genome.</title>
        <authorList>
            <person name="Akparov Z."/>
            <person name="Amiraslanov A."/>
            <person name="Hajiyeva S."/>
            <person name="Abbasov M."/>
            <person name="Kaur K."/>
            <person name="Hamwieh A."/>
            <person name="Solovyev V."/>
            <person name="Salamov A."/>
            <person name="Braich B."/>
            <person name="Kosarev P."/>
            <person name="Mahmoud A."/>
            <person name="Hajiyev E."/>
            <person name="Babayeva S."/>
            <person name="Izzatullayeva V."/>
            <person name="Mammadov A."/>
            <person name="Mammadov A."/>
            <person name="Sharifova S."/>
            <person name="Ojaghi J."/>
            <person name="Eynullazada K."/>
            <person name="Bayramov B."/>
            <person name="Abdulazimova A."/>
            <person name="Shahmuradov I."/>
        </authorList>
    </citation>
    <scope>NUCLEOTIDE SEQUENCE [LARGE SCALE GENOMIC DNA]</scope>
    <source>
        <strain evidence="2">cv. AG2017</strain>
        <tissue evidence="1">Leaf</tissue>
    </source>
</reference>
<dbReference type="Proteomes" id="UP000233551">
    <property type="component" value="Unassembled WGS sequence"/>
</dbReference>
<gene>
    <name evidence="1" type="ORF">CRG98_012058</name>
</gene>
<dbReference type="AlphaFoldDB" id="A0A2I0KG42"/>
<accession>A0A2I0KG42</accession>
<dbReference type="EMBL" id="PGOL01000597">
    <property type="protein sequence ID" value="PKI67474.1"/>
    <property type="molecule type" value="Genomic_DNA"/>
</dbReference>
<evidence type="ECO:0000313" key="1">
    <source>
        <dbReference type="EMBL" id="PKI67474.1"/>
    </source>
</evidence>
<evidence type="ECO:0000313" key="2">
    <source>
        <dbReference type="Proteomes" id="UP000233551"/>
    </source>
</evidence>
<sequence length="383" mass="41847">MKRPTVTPKEVMEESATPKAVLACSTINLEIIRGNHPASRKGEPKGFGYAKEPHGPYCKEMAVGSLTWSNPPRALPPRFRAVPFVQSRFSHGTREVAAAAVRGKRVDTLAPVTARCKIGLVGLLRGGSRRSWVVPNVPSPRQAQNSERKFGKNVKDPIKRKWAKRWLCTVDRPSDRDHHFTGEGPFWGAVYSSVDRAPGALSEKASVRDRGCPGLSRMPPCCSASPVASGLVICLLFQPPSRAHLVDLAFSCLSCLCARTFASDCRVMNSNSGFGRGFSCREPVDQNGVLTHTHFFKVNPIIEKLTRASLIQSGRIGPLRAEMTALSFFTWCGLHLTSIVVEMHGEGEGETQIEDGDYARPEKRGLDRRGVCCHGAPGIAHLL</sequence>
<proteinExistence type="predicted"/>